<accession>A0A0C3H7A5</accession>
<protein>
    <recommendedName>
        <fullName evidence="3">Carboxymuconolactone decarboxylase-like domain-containing protein</fullName>
    </recommendedName>
</protein>
<reference evidence="1 2" key="1">
    <citation type="submission" date="2014-04" db="EMBL/GenBank/DDBJ databases">
        <authorList>
            <consortium name="DOE Joint Genome Institute"/>
            <person name="Kuo A."/>
            <person name="Martino E."/>
            <person name="Perotto S."/>
            <person name="Kohler A."/>
            <person name="Nagy L.G."/>
            <person name="Floudas D."/>
            <person name="Copeland A."/>
            <person name="Barry K.W."/>
            <person name="Cichocki N."/>
            <person name="Veneault-Fourrey C."/>
            <person name="LaButti K."/>
            <person name="Lindquist E.A."/>
            <person name="Lipzen A."/>
            <person name="Lundell T."/>
            <person name="Morin E."/>
            <person name="Murat C."/>
            <person name="Sun H."/>
            <person name="Tunlid A."/>
            <person name="Henrissat B."/>
            <person name="Grigoriev I.V."/>
            <person name="Hibbett D.S."/>
            <person name="Martin F."/>
            <person name="Nordberg H.P."/>
            <person name="Cantor M.N."/>
            <person name="Hua S.X."/>
        </authorList>
    </citation>
    <scope>NUCLEOTIDE SEQUENCE [LARGE SCALE GENOMIC DNA]</scope>
    <source>
        <strain evidence="1 2">Zn</strain>
    </source>
</reference>
<dbReference type="InParanoid" id="A0A0C3H7A5"/>
<dbReference type="InterPro" id="IPR029032">
    <property type="entry name" value="AhpD-like"/>
</dbReference>
<feature type="non-terminal residue" evidence="1">
    <location>
        <position position="1"/>
    </location>
</feature>
<organism evidence="1 2">
    <name type="scientific">Oidiodendron maius (strain Zn)</name>
    <dbReference type="NCBI Taxonomy" id="913774"/>
    <lineage>
        <taxon>Eukaryota</taxon>
        <taxon>Fungi</taxon>
        <taxon>Dikarya</taxon>
        <taxon>Ascomycota</taxon>
        <taxon>Pezizomycotina</taxon>
        <taxon>Leotiomycetes</taxon>
        <taxon>Leotiomycetes incertae sedis</taxon>
        <taxon>Myxotrichaceae</taxon>
        <taxon>Oidiodendron</taxon>
    </lineage>
</organism>
<evidence type="ECO:0000313" key="1">
    <source>
        <dbReference type="EMBL" id="KIM99099.1"/>
    </source>
</evidence>
<dbReference type="Proteomes" id="UP000054321">
    <property type="component" value="Unassembled WGS sequence"/>
</dbReference>
<reference evidence="2" key="2">
    <citation type="submission" date="2015-01" db="EMBL/GenBank/DDBJ databases">
        <title>Evolutionary Origins and Diversification of the Mycorrhizal Mutualists.</title>
        <authorList>
            <consortium name="DOE Joint Genome Institute"/>
            <consortium name="Mycorrhizal Genomics Consortium"/>
            <person name="Kohler A."/>
            <person name="Kuo A."/>
            <person name="Nagy L.G."/>
            <person name="Floudas D."/>
            <person name="Copeland A."/>
            <person name="Barry K.W."/>
            <person name="Cichocki N."/>
            <person name="Veneault-Fourrey C."/>
            <person name="LaButti K."/>
            <person name="Lindquist E.A."/>
            <person name="Lipzen A."/>
            <person name="Lundell T."/>
            <person name="Morin E."/>
            <person name="Murat C."/>
            <person name="Riley R."/>
            <person name="Ohm R."/>
            <person name="Sun H."/>
            <person name="Tunlid A."/>
            <person name="Henrissat B."/>
            <person name="Grigoriev I.V."/>
            <person name="Hibbett D.S."/>
            <person name="Martin F."/>
        </authorList>
    </citation>
    <scope>NUCLEOTIDE SEQUENCE [LARGE SCALE GENOMIC DNA]</scope>
    <source>
        <strain evidence="2">Zn</strain>
    </source>
</reference>
<dbReference type="AlphaFoldDB" id="A0A0C3H7A5"/>
<name>A0A0C3H7A5_OIDMZ</name>
<dbReference type="PANTHER" id="PTHR34846">
    <property type="entry name" value="4-CARBOXYMUCONOLACTONE DECARBOXYLASE FAMILY PROTEIN (AFU_ORTHOLOGUE AFUA_6G11590)"/>
    <property type="match status" value="1"/>
</dbReference>
<dbReference type="SUPFAM" id="SSF69118">
    <property type="entry name" value="AhpD-like"/>
    <property type="match status" value="1"/>
</dbReference>
<dbReference type="PANTHER" id="PTHR34846:SF11">
    <property type="entry name" value="4-CARBOXYMUCONOLACTONE DECARBOXYLASE FAMILY PROTEIN (AFU_ORTHOLOGUE AFUA_6G11590)"/>
    <property type="match status" value="1"/>
</dbReference>
<dbReference type="Gene3D" id="1.20.1290.10">
    <property type="entry name" value="AhpD-like"/>
    <property type="match status" value="1"/>
</dbReference>
<proteinExistence type="predicted"/>
<evidence type="ECO:0008006" key="3">
    <source>
        <dbReference type="Google" id="ProtNLM"/>
    </source>
</evidence>
<keyword evidence="2" id="KW-1185">Reference proteome</keyword>
<sequence length="150" mass="16604">LLKLDLPLLHSPAIARGWHAFFGAIYSGSIIQTDFLEIAICRVALLNRARYQFEGHATMLQKCEGFDSEKMKTVATVQPADPGFLRFGQRAVLRYADAMTRVISVDRAIFSDLQKSGLSDREIVELTVAIGAYNGVSRFLVALDVGEKNL</sequence>
<dbReference type="OrthoDB" id="9998495at2759"/>
<dbReference type="EMBL" id="KN832879">
    <property type="protein sequence ID" value="KIM99099.1"/>
    <property type="molecule type" value="Genomic_DNA"/>
</dbReference>
<evidence type="ECO:0000313" key="2">
    <source>
        <dbReference type="Proteomes" id="UP000054321"/>
    </source>
</evidence>
<gene>
    <name evidence="1" type="ORF">OIDMADRAFT_127130</name>
</gene>
<dbReference type="HOGENOM" id="CLU_082760_2_0_1"/>